<dbReference type="SMART" id="SM00363">
    <property type="entry name" value="S4"/>
    <property type="match status" value="1"/>
</dbReference>
<dbReference type="InterPro" id="IPR036986">
    <property type="entry name" value="S4_RNA-bd_sf"/>
</dbReference>
<dbReference type="EMBL" id="NHSJ01000043">
    <property type="protein sequence ID" value="PPQ32155.1"/>
    <property type="molecule type" value="Genomic_DNA"/>
</dbReference>
<sequence>MSGDCGRQRLDKWLWFARMARTRALAQELIEHGYVRVDGRKAQQVARQVGSGNVLTIALAQKVVVLEILGCAERRGSYPEAQKLYRLIGPDAPEGE</sequence>
<dbReference type="Gene3D" id="3.10.290.10">
    <property type="entry name" value="RNA-binding S4 domain"/>
    <property type="match status" value="1"/>
</dbReference>
<organism evidence="3 4">
    <name type="scientific">Rhodoblastus sphagnicola</name>
    <dbReference type="NCBI Taxonomy" id="333368"/>
    <lineage>
        <taxon>Bacteria</taxon>
        <taxon>Pseudomonadati</taxon>
        <taxon>Pseudomonadota</taxon>
        <taxon>Alphaproteobacteria</taxon>
        <taxon>Hyphomicrobiales</taxon>
        <taxon>Rhodoblastaceae</taxon>
        <taxon>Rhodoblastus</taxon>
    </lineage>
</organism>
<reference evidence="3 4" key="1">
    <citation type="journal article" date="2018" name="Arch. Microbiol.">
        <title>New insights into the metabolic potential of the phototrophic purple bacterium Rhodopila globiformis DSM 161(T) from its draft genome sequence and evidence for a vanadium-dependent nitrogenase.</title>
        <authorList>
            <person name="Imhoff J.F."/>
            <person name="Rahn T."/>
            <person name="Kunzel S."/>
            <person name="Neulinger S.C."/>
        </authorList>
    </citation>
    <scope>NUCLEOTIDE SEQUENCE [LARGE SCALE GENOMIC DNA]</scope>
    <source>
        <strain evidence="3 4">DSM 16996</strain>
    </source>
</reference>
<evidence type="ECO:0000256" key="1">
    <source>
        <dbReference type="PROSITE-ProRule" id="PRU00182"/>
    </source>
</evidence>
<evidence type="ECO:0000259" key="2">
    <source>
        <dbReference type="SMART" id="SM00363"/>
    </source>
</evidence>
<comment type="caution">
    <text evidence="3">The sequence shown here is derived from an EMBL/GenBank/DDBJ whole genome shotgun (WGS) entry which is preliminary data.</text>
</comment>
<dbReference type="Pfam" id="PF01479">
    <property type="entry name" value="S4"/>
    <property type="match status" value="1"/>
</dbReference>
<accession>A0A2S6NC06</accession>
<protein>
    <recommendedName>
        <fullName evidence="2">RNA-binding S4 domain-containing protein</fullName>
    </recommendedName>
</protein>
<dbReference type="GO" id="GO:0003723">
    <property type="term" value="F:RNA binding"/>
    <property type="evidence" value="ECO:0007669"/>
    <property type="project" value="UniProtKB-KW"/>
</dbReference>
<evidence type="ECO:0000313" key="4">
    <source>
        <dbReference type="Proteomes" id="UP000239089"/>
    </source>
</evidence>
<keyword evidence="1" id="KW-0694">RNA-binding</keyword>
<feature type="domain" description="RNA-binding S4" evidence="2">
    <location>
        <begin position="8"/>
        <end position="69"/>
    </location>
</feature>
<dbReference type="OrthoDB" id="9797176at2"/>
<dbReference type="AlphaFoldDB" id="A0A2S6NC06"/>
<proteinExistence type="predicted"/>
<dbReference type="SUPFAM" id="SSF55174">
    <property type="entry name" value="Alpha-L RNA-binding motif"/>
    <property type="match status" value="1"/>
</dbReference>
<gene>
    <name evidence="3" type="ORF">CCR94_06980</name>
</gene>
<evidence type="ECO:0000313" key="3">
    <source>
        <dbReference type="EMBL" id="PPQ32155.1"/>
    </source>
</evidence>
<dbReference type="InterPro" id="IPR002942">
    <property type="entry name" value="S4_RNA-bd"/>
</dbReference>
<name>A0A2S6NC06_9HYPH</name>
<dbReference type="PROSITE" id="PS50889">
    <property type="entry name" value="S4"/>
    <property type="match status" value="1"/>
</dbReference>
<keyword evidence="4" id="KW-1185">Reference proteome</keyword>
<dbReference type="CDD" id="cd00165">
    <property type="entry name" value="S4"/>
    <property type="match status" value="1"/>
</dbReference>
<dbReference type="RefSeq" id="WP_104507153.1">
    <property type="nucleotide sequence ID" value="NZ_JACIGC010000003.1"/>
</dbReference>
<dbReference type="Proteomes" id="UP000239089">
    <property type="component" value="Unassembled WGS sequence"/>
</dbReference>